<name>Q6IJ59_DROME</name>
<dbReference type="EMBL" id="BK002857">
    <property type="protein sequence ID" value="DAA04362.1"/>
    <property type="molecule type" value="Genomic_DNA"/>
</dbReference>
<evidence type="ECO:0000313" key="1">
    <source>
        <dbReference type="EMBL" id="DAA04362.1"/>
    </source>
</evidence>
<reference evidence="1" key="1">
    <citation type="journal article" date="2003" name="Genome Biol.">
        <title>An integrated gene annotation and transcriptional profiling approach towards the full gene content of the Drosophila genome.</title>
        <authorList>
            <person name="Hild M."/>
            <person name="Beckmann B."/>
            <person name="Haas S.A."/>
            <person name="Koch B."/>
            <person name="Solovyev V."/>
            <person name="Busold C."/>
            <person name="Fellenberg K."/>
            <person name="Boutros M."/>
            <person name="Vingron M."/>
            <person name="Sauer F."/>
            <person name="Hoheisel J.D."/>
            <person name="Paro R."/>
        </authorList>
    </citation>
    <scope>NUCLEOTIDE SEQUENCE</scope>
</reference>
<gene>
    <name evidence="1" type="ORF">HDC15811</name>
</gene>
<protein>
    <submittedName>
        <fullName evidence="1">HDC15811</fullName>
    </submittedName>
</protein>
<sequence length="109" mass="11277">MNRKHQAKPQQHGKEQQQQIKINFNQASSSSSKSWMDGMQRLVIAKAPTADAASAAAASVAATSAVAVAAAASPLITGVLDGQVFQCSLVYPDILGASHPAGYGTALHF</sequence>
<proteinExistence type="predicted"/>
<organism evidence="1">
    <name type="scientific">Drosophila melanogaster</name>
    <name type="common">Fruit fly</name>
    <dbReference type="NCBI Taxonomy" id="7227"/>
    <lineage>
        <taxon>Eukaryota</taxon>
        <taxon>Metazoa</taxon>
        <taxon>Ecdysozoa</taxon>
        <taxon>Arthropoda</taxon>
        <taxon>Hexapoda</taxon>
        <taxon>Insecta</taxon>
        <taxon>Pterygota</taxon>
        <taxon>Neoptera</taxon>
        <taxon>Endopterygota</taxon>
        <taxon>Diptera</taxon>
        <taxon>Brachycera</taxon>
        <taxon>Muscomorpha</taxon>
        <taxon>Ephydroidea</taxon>
        <taxon>Drosophilidae</taxon>
        <taxon>Drosophila</taxon>
        <taxon>Sophophora</taxon>
    </lineage>
</organism>
<dbReference type="AlphaFoldDB" id="Q6IJ59"/>
<accession>Q6IJ59</accession>